<evidence type="ECO:0000256" key="2">
    <source>
        <dbReference type="ARBA" id="ARBA00011085"/>
    </source>
</evidence>
<protein>
    <submittedName>
        <fullName evidence="12">Uncharacterized protein</fullName>
    </submittedName>
</protein>
<evidence type="ECO:0000256" key="7">
    <source>
        <dbReference type="ARBA" id="ARBA00023136"/>
    </source>
</evidence>
<dbReference type="OrthoDB" id="2874149at2759"/>
<dbReference type="PRINTS" id="PR00899">
    <property type="entry name" value="GPCRSTE3"/>
</dbReference>
<evidence type="ECO:0000256" key="1">
    <source>
        <dbReference type="ARBA" id="ARBA00004141"/>
    </source>
</evidence>
<feature type="transmembrane region" description="Helical" evidence="11">
    <location>
        <begin position="57"/>
        <end position="77"/>
    </location>
</feature>
<dbReference type="PANTHER" id="PTHR28097">
    <property type="entry name" value="PHEROMONE A FACTOR RECEPTOR"/>
    <property type="match status" value="1"/>
</dbReference>
<dbReference type="GO" id="GO:0000750">
    <property type="term" value="P:pheromone-dependent signal transduction involved in conjugation with cellular fusion"/>
    <property type="evidence" value="ECO:0007669"/>
    <property type="project" value="TreeGrafter"/>
</dbReference>
<dbReference type="InterPro" id="IPR001499">
    <property type="entry name" value="GPCR_STE3"/>
</dbReference>
<feature type="transmembrane region" description="Helical" evidence="11">
    <location>
        <begin position="162"/>
        <end position="183"/>
    </location>
</feature>
<comment type="caution">
    <text evidence="12">The sequence shown here is derived from an EMBL/GenBank/DDBJ whole genome shotgun (WGS) entry which is preliminary data.</text>
</comment>
<evidence type="ECO:0000256" key="3">
    <source>
        <dbReference type="ARBA" id="ARBA00022507"/>
    </source>
</evidence>
<dbReference type="AlphaFoldDB" id="A0A4S4LZU5"/>
<evidence type="ECO:0000256" key="9">
    <source>
        <dbReference type="ARBA" id="ARBA00023224"/>
    </source>
</evidence>
<proteinExistence type="inferred from homology"/>
<evidence type="ECO:0000256" key="6">
    <source>
        <dbReference type="ARBA" id="ARBA00023040"/>
    </source>
</evidence>
<keyword evidence="3" id="KW-0589">Pheromone response</keyword>
<dbReference type="CDD" id="cd14966">
    <property type="entry name" value="7tmD_STE3"/>
    <property type="match status" value="1"/>
</dbReference>
<name>A0A4S4LZU5_9AGAM</name>
<dbReference type="GO" id="GO:0004934">
    <property type="term" value="F:mating-type alpha-factor pheromone receptor activity"/>
    <property type="evidence" value="ECO:0007669"/>
    <property type="project" value="InterPro"/>
</dbReference>
<evidence type="ECO:0000256" key="10">
    <source>
        <dbReference type="SAM" id="MobiDB-lite"/>
    </source>
</evidence>
<dbReference type="InterPro" id="IPR000481">
    <property type="entry name" value="GPCR_Pheromne_B_alpha_rcpt"/>
</dbReference>
<keyword evidence="7 11" id="KW-0472">Membrane</keyword>
<dbReference type="Pfam" id="PF02076">
    <property type="entry name" value="STE3"/>
    <property type="match status" value="1"/>
</dbReference>
<feature type="region of interest" description="Disordered" evidence="10">
    <location>
        <begin position="424"/>
        <end position="492"/>
    </location>
</feature>
<reference evidence="12 13" key="1">
    <citation type="submission" date="2019-02" db="EMBL/GenBank/DDBJ databases">
        <title>Genome sequencing of the rare red list fungi Bondarzewia mesenterica.</title>
        <authorList>
            <person name="Buettner E."/>
            <person name="Kellner H."/>
        </authorList>
    </citation>
    <scope>NUCLEOTIDE SEQUENCE [LARGE SCALE GENOMIC DNA]</scope>
    <source>
        <strain evidence="12 13">DSM 108281</strain>
    </source>
</reference>
<accession>A0A4S4LZU5</accession>
<keyword evidence="9" id="KW-0807">Transducer</keyword>
<organism evidence="12 13">
    <name type="scientific">Bondarzewia mesenterica</name>
    <dbReference type="NCBI Taxonomy" id="1095465"/>
    <lineage>
        <taxon>Eukaryota</taxon>
        <taxon>Fungi</taxon>
        <taxon>Dikarya</taxon>
        <taxon>Basidiomycota</taxon>
        <taxon>Agaricomycotina</taxon>
        <taxon>Agaricomycetes</taxon>
        <taxon>Russulales</taxon>
        <taxon>Bondarzewiaceae</taxon>
        <taxon>Bondarzewia</taxon>
    </lineage>
</organism>
<keyword evidence="4 11" id="KW-0812">Transmembrane</keyword>
<evidence type="ECO:0000313" key="13">
    <source>
        <dbReference type="Proteomes" id="UP000310158"/>
    </source>
</evidence>
<keyword evidence="5 11" id="KW-1133">Transmembrane helix</keyword>
<evidence type="ECO:0000256" key="4">
    <source>
        <dbReference type="ARBA" id="ARBA00022692"/>
    </source>
</evidence>
<feature type="transmembrane region" description="Helical" evidence="11">
    <location>
        <begin position="321"/>
        <end position="340"/>
    </location>
</feature>
<feature type="compositionally biased region" description="Polar residues" evidence="10">
    <location>
        <begin position="450"/>
        <end position="461"/>
    </location>
</feature>
<evidence type="ECO:0000256" key="5">
    <source>
        <dbReference type="ARBA" id="ARBA00022989"/>
    </source>
</evidence>
<dbReference type="PANTHER" id="PTHR28097:SF1">
    <property type="entry name" value="PHEROMONE A FACTOR RECEPTOR"/>
    <property type="match status" value="1"/>
</dbReference>
<gene>
    <name evidence="12" type="ORF">EW146_g3173</name>
</gene>
<feature type="transmembrane region" description="Helical" evidence="11">
    <location>
        <begin position="207"/>
        <end position="233"/>
    </location>
</feature>
<dbReference type="EMBL" id="SGPL01000101">
    <property type="protein sequence ID" value="THH17677.1"/>
    <property type="molecule type" value="Genomic_DNA"/>
</dbReference>
<keyword evidence="8" id="KW-0675">Receptor</keyword>
<feature type="transmembrane region" description="Helical" evidence="11">
    <location>
        <begin position="254"/>
        <end position="277"/>
    </location>
</feature>
<dbReference type="GO" id="GO:0005886">
    <property type="term" value="C:plasma membrane"/>
    <property type="evidence" value="ECO:0007669"/>
    <property type="project" value="TreeGrafter"/>
</dbReference>
<dbReference type="PRINTS" id="PR00901">
    <property type="entry name" value="PHEROMONEBAR"/>
</dbReference>
<keyword evidence="13" id="KW-1185">Reference proteome</keyword>
<evidence type="ECO:0000256" key="8">
    <source>
        <dbReference type="ARBA" id="ARBA00023170"/>
    </source>
</evidence>
<dbReference type="Proteomes" id="UP000310158">
    <property type="component" value="Unassembled WGS sequence"/>
</dbReference>
<feature type="transmembrane region" description="Helical" evidence="11">
    <location>
        <begin position="84"/>
        <end position="103"/>
    </location>
</feature>
<evidence type="ECO:0000256" key="11">
    <source>
        <dbReference type="SAM" id="Phobius"/>
    </source>
</evidence>
<feature type="compositionally biased region" description="Pro residues" evidence="10">
    <location>
        <begin position="470"/>
        <end position="481"/>
    </location>
</feature>
<comment type="subcellular location">
    <subcellularLocation>
        <location evidence="1">Membrane</location>
        <topology evidence="1">Multi-pass membrane protein</topology>
    </subcellularLocation>
</comment>
<comment type="similarity">
    <text evidence="2">Belongs to the G-protein coupled receptor 4 family.</text>
</comment>
<sequence>MKYALPILFLNISVRRKVEPSRFSLSLNTFCETSFLAVEPDISYPSTSAMAAPPNEVFSAFAFLGFIMCCIPIYWHLEAWNTGTCLYMAWTGLACLNQFINSVVWNHNAINRAPIWCDISSRIVLASSVAIPAASLCINRRLYNIASIKSVTVTRREKQRGIMIDLTIGLGIPIFEIILQYIVEGHRFDIIEDVGCYPVTYNTPPAYALVFVWPVAIGAVSFVYCILTIRHFWIRKQQFSQIVSSNRNLNQSRYFRLMALAGVELLGTIPLGSYSIYLNATVNQIQPWISWADTHFNFSRVDQIPSVIWRADTHIQTSVELSRWLLVLCAFIFFAFFGFADEARKHYDLVYTRVASHLGYSSATKSSTNFTGSNSWNLPNMSSSRGGATLAFFTTSNYSRKASSDSLSTTIFIGGISDELTSKSNSIKGLPTPPHAPAFDLRKSLPPRPDSSTLEHANTSPRLALDPSSVPRPAPDAPSPARPVSSYTFDAV</sequence>
<evidence type="ECO:0000313" key="12">
    <source>
        <dbReference type="EMBL" id="THH17677.1"/>
    </source>
</evidence>
<keyword evidence="6" id="KW-0297">G-protein coupled receptor</keyword>